<organism evidence="1 2">
    <name type="scientific">Xanthocytophaga flava</name>
    <dbReference type="NCBI Taxonomy" id="3048013"/>
    <lineage>
        <taxon>Bacteria</taxon>
        <taxon>Pseudomonadati</taxon>
        <taxon>Bacteroidota</taxon>
        <taxon>Cytophagia</taxon>
        <taxon>Cytophagales</taxon>
        <taxon>Rhodocytophagaceae</taxon>
        <taxon>Xanthocytophaga</taxon>
    </lineage>
</organism>
<accession>A0ABT7CWZ5</accession>
<proteinExistence type="predicted"/>
<reference evidence="1 2" key="1">
    <citation type="submission" date="2023-05" db="EMBL/GenBank/DDBJ databases">
        <authorList>
            <person name="Zhang X."/>
        </authorList>
    </citation>
    <scope>NUCLEOTIDE SEQUENCE [LARGE SCALE GENOMIC DNA]</scope>
    <source>
        <strain evidence="1 2">DM2B3-1</strain>
    </source>
</reference>
<keyword evidence="2" id="KW-1185">Reference proteome</keyword>
<evidence type="ECO:0000313" key="2">
    <source>
        <dbReference type="Proteomes" id="UP001228581"/>
    </source>
</evidence>
<comment type="caution">
    <text evidence="1">The sequence shown here is derived from an EMBL/GenBank/DDBJ whole genome shotgun (WGS) entry which is preliminary data.</text>
</comment>
<sequence>MLLINSLTTQGNQHVVNFGEIFGEIRETIFKNSLNLEQQGKAEISSALKALAEAILKSNEIEQTAKEDHLKILVFSLNRLLTHP</sequence>
<dbReference type="EMBL" id="JASJOT010000043">
    <property type="protein sequence ID" value="MDJ1498257.1"/>
    <property type="molecule type" value="Genomic_DNA"/>
</dbReference>
<gene>
    <name evidence="1" type="ORF">QNI19_35305</name>
</gene>
<protein>
    <submittedName>
        <fullName evidence="1">Uncharacterized protein</fullName>
    </submittedName>
</protein>
<dbReference type="RefSeq" id="WP_314004542.1">
    <property type="nucleotide sequence ID" value="NZ_JASJOT010000043.1"/>
</dbReference>
<evidence type="ECO:0000313" key="1">
    <source>
        <dbReference type="EMBL" id="MDJ1498257.1"/>
    </source>
</evidence>
<dbReference type="Proteomes" id="UP001228581">
    <property type="component" value="Unassembled WGS sequence"/>
</dbReference>
<name>A0ABT7CWZ5_9BACT</name>